<dbReference type="AlphaFoldDB" id="A0A0E2Z264"/>
<reference evidence="1 2" key="1">
    <citation type="submission" date="2014-07" db="EMBL/GenBank/DDBJ databases">
        <title>Comparative analysis of Nitrosococcus oceani genome inventories of strains from Pacific and Atlantic gyres.</title>
        <authorList>
            <person name="Lim C.K."/>
            <person name="Wang L."/>
            <person name="Sayavedra-Soto L.A."/>
            <person name="Klotz M.G."/>
        </authorList>
    </citation>
    <scope>NUCLEOTIDE SEQUENCE [LARGE SCALE GENOMIC DNA]</scope>
    <source>
        <strain evidence="1 2">C-27</strain>
    </source>
</reference>
<proteinExistence type="predicted"/>
<evidence type="ECO:0000313" key="1">
    <source>
        <dbReference type="EMBL" id="KFI19733.1"/>
    </source>
</evidence>
<name>A0A0E2Z264_9GAMM</name>
<dbReference type="HOGENOM" id="CLU_1053065_0_0_6"/>
<sequence length="264" mass="29079">MNSSSPVTPGEVRSKLLEYIATQNKQDPYSSNMQAGSALRWVTDQLKLSRDIKQQRLLLTEWHELFRTGILAWGHDLSNPSPPFCHVTDRGARALENLQRDPSNPAAYIAHLEAGADLGDIAKSYVVEALDCYTTGSYKAAAVMIGAASERLVLNLRDSIAAAISRGGNSAPNNLNSWQIKKVSDSIKAQLDQAKKKMPRELADDYEAYWSAFTSQIRVARNEAGHPKSIDPLTPDAVHAAFLVFPEAARLATEFTDWAQKNVI</sequence>
<gene>
    <name evidence="1" type="ORF">IB75_07090</name>
</gene>
<dbReference type="EMBL" id="JPGN01000042">
    <property type="protein sequence ID" value="KFI19733.1"/>
    <property type="molecule type" value="Genomic_DNA"/>
</dbReference>
<dbReference type="OrthoDB" id="3465258at2"/>
<evidence type="ECO:0000313" key="2">
    <source>
        <dbReference type="Proteomes" id="UP000028839"/>
    </source>
</evidence>
<comment type="caution">
    <text evidence="1">The sequence shown here is derived from an EMBL/GenBank/DDBJ whole genome shotgun (WGS) entry which is preliminary data.</text>
</comment>
<protein>
    <submittedName>
        <fullName evidence="1">Uncharacterized protein</fullName>
    </submittedName>
</protein>
<dbReference type="Proteomes" id="UP000028839">
    <property type="component" value="Unassembled WGS sequence"/>
</dbReference>
<accession>A0A0E2Z264</accession>
<organism evidence="1 2">
    <name type="scientific">Nitrosococcus oceani C-27</name>
    <dbReference type="NCBI Taxonomy" id="314279"/>
    <lineage>
        <taxon>Bacteria</taxon>
        <taxon>Pseudomonadati</taxon>
        <taxon>Pseudomonadota</taxon>
        <taxon>Gammaproteobacteria</taxon>
        <taxon>Chromatiales</taxon>
        <taxon>Chromatiaceae</taxon>
        <taxon>Nitrosococcus</taxon>
    </lineage>
</organism>